<proteinExistence type="inferred from homology"/>
<dbReference type="Pfam" id="PF13410">
    <property type="entry name" value="GST_C_2"/>
    <property type="match status" value="1"/>
</dbReference>
<dbReference type="NCBIfam" id="TIGR01262">
    <property type="entry name" value="maiA"/>
    <property type="match status" value="1"/>
</dbReference>
<evidence type="ECO:0000259" key="2">
    <source>
        <dbReference type="PROSITE" id="PS50404"/>
    </source>
</evidence>
<dbReference type="AlphaFoldDB" id="A0A845MK91"/>
<dbReference type="EMBL" id="WTVA01000015">
    <property type="protein sequence ID" value="MZR24161.1"/>
    <property type="molecule type" value="Genomic_DNA"/>
</dbReference>
<feature type="domain" description="GST N-terminal" evidence="2">
    <location>
        <begin position="2"/>
        <end position="83"/>
    </location>
</feature>
<dbReference type="OrthoDB" id="509852at2"/>
<dbReference type="GO" id="GO:0005737">
    <property type="term" value="C:cytoplasm"/>
    <property type="evidence" value="ECO:0007669"/>
    <property type="project" value="InterPro"/>
</dbReference>
<dbReference type="InterPro" id="IPR036282">
    <property type="entry name" value="Glutathione-S-Trfase_C_sf"/>
</dbReference>
<accession>A0A845MK91</accession>
<gene>
    <name evidence="4" type="primary">maiA</name>
    <name evidence="4" type="ORF">GQF03_17640</name>
</gene>
<dbReference type="SFLD" id="SFLDS00019">
    <property type="entry name" value="Glutathione_Transferase_(cytos"/>
    <property type="match status" value="1"/>
</dbReference>
<dbReference type="Pfam" id="PF13417">
    <property type="entry name" value="GST_N_3"/>
    <property type="match status" value="1"/>
</dbReference>
<evidence type="ECO:0000259" key="3">
    <source>
        <dbReference type="PROSITE" id="PS50405"/>
    </source>
</evidence>
<dbReference type="CDD" id="cd03191">
    <property type="entry name" value="GST_C_Zeta"/>
    <property type="match status" value="1"/>
</dbReference>
<dbReference type="SUPFAM" id="SSF47616">
    <property type="entry name" value="GST C-terminal domain-like"/>
    <property type="match status" value="1"/>
</dbReference>
<protein>
    <submittedName>
        <fullName evidence="4">Maleylacetoacetate isomerase</fullName>
        <ecNumber evidence="4">5.2.1.2</ecNumber>
    </submittedName>
</protein>
<dbReference type="Gene3D" id="1.20.1050.10">
    <property type="match status" value="1"/>
</dbReference>
<evidence type="ECO:0000313" key="5">
    <source>
        <dbReference type="Proteomes" id="UP000445696"/>
    </source>
</evidence>
<dbReference type="GO" id="GO:0006749">
    <property type="term" value="P:glutathione metabolic process"/>
    <property type="evidence" value="ECO:0007669"/>
    <property type="project" value="TreeGrafter"/>
</dbReference>
<dbReference type="InterPro" id="IPR036249">
    <property type="entry name" value="Thioredoxin-like_sf"/>
</dbReference>
<comment type="similarity">
    <text evidence="1">Belongs to the GST superfamily. Zeta family.</text>
</comment>
<dbReference type="InterPro" id="IPR040079">
    <property type="entry name" value="Glutathione_S-Trfase"/>
</dbReference>
<dbReference type="Proteomes" id="UP000445696">
    <property type="component" value="Unassembled WGS sequence"/>
</dbReference>
<dbReference type="RefSeq" id="WP_161340617.1">
    <property type="nucleotide sequence ID" value="NZ_JBHSDG010000003.1"/>
</dbReference>
<feature type="domain" description="GST C-terminal" evidence="3">
    <location>
        <begin position="88"/>
        <end position="216"/>
    </location>
</feature>
<evidence type="ECO:0000313" key="4">
    <source>
        <dbReference type="EMBL" id="MZR24161.1"/>
    </source>
</evidence>
<dbReference type="GO" id="GO:0006559">
    <property type="term" value="P:L-phenylalanine catabolic process"/>
    <property type="evidence" value="ECO:0007669"/>
    <property type="project" value="TreeGrafter"/>
</dbReference>
<dbReference type="InterPro" id="IPR005955">
    <property type="entry name" value="GST_Zeta"/>
</dbReference>
<dbReference type="Gene3D" id="3.40.30.10">
    <property type="entry name" value="Glutaredoxin"/>
    <property type="match status" value="1"/>
</dbReference>
<dbReference type="SFLD" id="SFLDG00358">
    <property type="entry name" value="Main_(cytGST)"/>
    <property type="match status" value="1"/>
</dbReference>
<dbReference type="PANTHER" id="PTHR42673:SF4">
    <property type="entry name" value="MALEYLACETOACETATE ISOMERASE"/>
    <property type="match status" value="1"/>
</dbReference>
<organism evidence="4 5">
    <name type="scientific">Sneathiella chungangensis</name>
    <dbReference type="NCBI Taxonomy" id="1418234"/>
    <lineage>
        <taxon>Bacteria</taxon>
        <taxon>Pseudomonadati</taxon>
        <taxon>Pseudomonadota</taxon>
        <taxon>Alphaproteobacteria</taxon>
        <taxon>Sneathiellales</taxon>
        <taxon>Sneathiellaceae</taxon>
        <taxon>Sneathiella</taxon>
    </lineage>
</organism>
<dbReference type="SUPFAM" id="SSF52833">
    <property type="entry name" value="Thioredoxin-like"/>
    <property type="match status" value="1"/>
</dbReference>
<keyword evidence="4" id="KW-0413">Isomerase</keyword>
<dbReference type="GO" id="GO:0016034">
    <property type="term" value="F:maleylacetoacetate isomerase activity"/>
    <property type="evidence" value="ECO:0007669"/>
    <property type="project" value="UniProtKB-EC"/>
</dbReference>
<dbReference type="InterPro" id="IPR034333">
    <property type="entry name" value="GST_Zeta_N"/>
</dbReference>
<name>A0A845MK91_9PROT</name>
<dbReference type="CDD" id="cd03042">
    <property type="entry name" value="GST_N_Zeta"/>
    <property type="match status" value="1"/>
</dbReference>
<reference evidence="4 5" key="1">
    <citation type="journal article" date="2014" name="Int. J. Syst. Evol. Microbiol.">
        <title>Sneathiella chungangensis sp. nov., isolated from a marine sand, and emended description of the genus Sneathiella.</title>
        <authorList>
            <person name="Siamphan C."/>
            <person name="Kim H."/>
            <person name="Lee J.S."/>
            <person name="Kim W."/>
        </authorList>
    </citation>
    <scope>NUCLEOTIDE SEQUENCE [LARGE SCALE GENOMIC DNA]</scope>
    <source>
        <strain evidence="4 5">KCTC 32476</strain>
    </source>
</reference>
<dbReference type="PANTHER" id="PTHR42673">
    <property type="entry name" value="MALEYLACETOACETATE ISOMERASE"/>
    <property type="match status" value="1"/>
</dbReference>
<evidence type="ECO:0000256" key="1">
    <source>
        <dbReference type="ARBA" id="ARBA00010007"/>
    </source>
</evidence>
<dbReference type="PROSITE" id="PS50404">
    <property type="entry name" value="GST_NTER"/>
    <property type="match status" value="1"/>
</dbReference>
<dbReference type="PROSITE" id="PS50405">
    <property type="entry name" value="GST_CTER"/>
    <property type="match status" value="1"/>
</dbReference>
<dbReference type="GO" id="GO:0004364">
    <property type="term" value="F:glutathione transferase activity"/>
    <property type="evidence" value="ECO:0007669"/>
    <property type="project" value="TreeGrafter"/>
</dbReference>
<comment type="caution">
    <text evidence="4">The sequence shown here is derived from an EMBL/GenBank/DDBJ whole genome shotgun (WGS) entry which is preliminary data.</text>
</comment>
<keyword evidence="5" id="KW-1185">Reference proteome</keyword>
<dbReference type="InterPro" id="IPR004045">
    <property type="entry name" value="Glutathione_S-Trfase_N"/>
</dbReference>
<dbReference type="EC" id="5.2.1.2" evidence="4"/>
<dbReference type="InterPro" id="IPR010987">
    <property type="entry name" value="Glutathione-S-Trfase_C-like"/>
</dbReference>
<dbReference type="InterPro" id="IPR034330">
    <property type="entry name" value="GST_Zeta_C"/>
</dbReference>
<sequence length="216" mass="23912">MSDITLYDYWRSSASYRVRIALNLKEIAYRAVPVNLLTREHLSAAHLARNPQGFVPALDIDGQMMTQSLAIIDYLEETRPHVPLLPEGPLDRQKARAMAHVVAMDIHPVCNLNVAARVVELTNGGDREKADWMRHFMAKGLAALDIMAKEPGRGDFCVGDRPTIADICLIPQLYNAERWGVDLSAMPRLRAIGDRCAAIDAFQKAAPDAVHPPAAH</sequence>